<keyword evidence="6 10" id="KW-0418">Kinase</keyword>
<evidence type="ECO:0000256" key="2">
    <source>
        <dbReference type="ARBA" id="ARBA00012438"/>
    </source>
</evidence>
<name>A0A443IZ15_9BACI</name>
<dbReference type="InterPro" id="IPR036890">
    <property type="entry name" value="HATPase_C_sf"/>
</dbReference>
<sequence>MVHTKSAREICRTYTQLNDEDIDEIEKIESNLQLIADLNQANIFIDCPTRELKHAIVVAEAVPSNGNSLYDRPVTGEFAYEAFEPAVFFTLRTGKQMILNRALTQEGKMVKQSVVPINGKGGKIIGSLIMEKDITEQVEEEDKMKALSKATATLGDIMIRMTQNDPIVPEIIEEALFYIDENDDIVYVNPSAMNLIYEIYGSKCKVGTPITEYLPFVEDLLSLPEALLMREIQIKSRFFQLKKISLNHNNNASGTFIILHDLTELKEKERQLVVKSVAIREIHHRVKNNLQTVASLLRLQMRNGVPEESKPHFQKSLNRILSIAAVYELILSGSSADDVNVLNLVEKIARMIVHNDHQTDITLQINYEKSNLQLPSHKAVSIALIINELIQNCVKHAFKDNIQGRIQVDFEKSDNKIEMKVIDNGIGYPEDTSTSFGLDIVKMMVEYDLEGEFSIQRKQPGTVATVIFQSKENHHVEQAHYGSGG</sequence>
<dbReference type="AlphaFoldDB" id="A0A443IZ15"/>
<evidence type="ECO:0000256" key="8">
    <source>
        <dbReference type="ARBA" id="ARBA00023012"/>
    </source>
</evidence>
<evidence type="ECO:0000256" key="6">
    <source>
        <dbReference type="ARBA" id="ARBA00022777"/>
    </source>
</evidence>
<dbReference type="Gene3D" id="3.30.565.10">
    <property type="entry name" value="Histidine kinase-like ATPase, C-terminal domain"/>
    <property type="match status" value="1"/>
</dbReference>
<dbReference type="EC" id="2.7.13.3" evidence="2"/>
<dbReference type="Pfam" id="PF02518">
    <property type="entry name" value="HATPase_c"/>
    <property type="match status" value="1"/>
</dbReference>
<dbReference type="Proteomes" id="UP000273811">
    <property type="component" value="Unassembled WGS sequence"/>
</dbReference>
<evidence type="ECO:0000256" key="3">
    <source>
        <dbReference type="ARBA" id="ARBA00022553"/>
    </source>
</evidence>
<protein>
    <recommendedName>
        <fullName evidence="2">histidine kinase</fullName>
        <ecNumber evidence="2">2.7.13.3</ecNumber>
    </recommendedName>
</protein>
<keyword evidence="7" id="KW-0067">ATP-binding</keyword>
<accession>A0A443IZ15</accession>
<evidence type="ECO:0000313" key="10">
    <source>
        <dbReference type="EMBL" id="RWR13525.1"/>
    </source>
</evidence>
<dbReference type="RefSeq" id="WP_120070832.1">
    <property type="nucleotide sequence ID" value="NZ_CP126113.1"/>
</dbReference>
<keyword evidence="4" id="KW-0808">Transferase</keyword>
<gene>
    <name evidence="10" type="ORF">D4N35_004840</name>
</gene>
<comment type="catalytic activity">
    <reaction evidence="1">
        <text>ATP + protein L-histidine = ADP + protein N-phospho-L-histidine.</text>
        <dbReference type="EC" id="2.7.13.3"/>
    </reaction>
</comment>
<keyword evidence="3" id="KW-0597">Phosphoprotein</keyword>
<reference evidence="10" key="1">
    <citation type="submission" date="2018-12" db="EMBL/GenBank/DDBJ databases">
        <authorList>
            <person name="Sun L."/>
            <person name="Chen Z."/>
        </authorList>
    </citation>
    <scope>NUCLEOTIDE SEQUENCE [LARGE SCALE GENOMIC DNA]</scope>
    <source>
        <strain evidence="10">DSM 16012</strain>
    </source>
</reference>
<dbReference type="Pfam" id="PF07568">
    <property type="entry name" value="HisKA_2"/>
    <property type="match status" value="1"/>
</dbReference>
<keyword evidence="8" id="KW-0902">Two-component regulatory system</keyword>
<dbReference type="PANTHER" id="PTHR41523">
    <property type="entry name" value="TWO-COMPONENT SYSTEM SENSOR PROTEIN"/>
    <property type="match status" value="1"/>
</dbReference>
<dbReference type="SMART" id="SM00387">
    <property type="entry name" value="HATPase_c"/>
    <property type="match status" value="1"/>
</dbReference>
<evidence type="ECO:0000256" key="7">
    <source>
        <dbReference type="ARBA" id="ARBA00022840"/>
    </source>
</evidence>
<dbReference type="OrthoDB" id="9767435at2"/>
<dbReference type="InterPro" id="IPR022066">
    <property type="entry name" value="PdtaS_GAF"/>
</dbReference>
<evidence type="ECO:0000259" key="9">
    <source>
        <dbReference type="PROSITE" id="PS50109"/>
    </source>
</evidence>
<dbReference type="EMBL" id="QYTU02000006">
    <property type="protein sequence ID" value="RWR13525.1"/>
    <property type="molecule type" value="Genomic_DNA"/>
</dbReference>
<comment type="caution">
    <text evidence="10">The sequence shown here is derived from an EMBL/GenBank/DDBJ whole genome shotgun (WGS) entry which is preliminary data.</text>
</comment>
<dbReference type="InterPro" id="IPR003594">
    <property type="entry name" value="HATPase_dom"/>
</dbReference>
<dbReference type="PROSITE" id="PS50109">
    <property type="entry name" value="HIS_KIN"/>
    <property type="match status" value="1"/>
</dbReference>
<dbReference type="InterPro" id="IPR011495">
    <property type="entry name" value="Sig_transdc_His_kin_sub2_dim/P"/>
</dbReference>
<evidence type="ECO:0000256" key="1">
    <source>
        <dbReference type="ARBA" id="ARBA00000085"/>
    </source>
</evidence>
<dbReference type="PANTHER" id="PTHR41523:SF8">
    <property type="entry name" value="ETHYLENE RESPONSE SENSOR PROTEIN"/>
    <property type="match status" value="1"/>
</dbReference>
<dbReference type="GO" id="GO:0005524">
    <property type="term" value="F:ATP binding"/>
    <property type="evidence" value="ECO:0007669"/>
    <property type="project" value="UniProtKB-KW"/>
</dbReference>
<keyword evidence="11" id="KW-1185">Reference proteome</keyword>
<dbReference type="InterPro" id="IPR038424">
    <property type="entry name" value="H_kinase_PdtaS_GAF_sf"/>
</dbReference>
<dbReference type="Gene3D" id="3.30.450.280">
    <property type="entry name" value="GAF domain"/>
    <property type="match status" value="1"/>
</dbReference>
<organism evidence="10 11">
    <name type="scientific">Siminovitchia fortis</name>
    <dbReference type="NCBI Taxonomy" id="254758"/>
    <lineage>
        <taxon>Bacteria</taxon>
        <taxon>Bacillati</taxon>
        <taxon>Bacillota</taxon>
        <taxon>Bacilli</taxon>
        <taxon>Bacillales</taxon>
        <taxon>Bacillaceae</taxon>
        <taxon>Siminovitchia</taxon>
    </lineage>
</organism>
<dbReference type="Pfam" id="PF12282">
    <property type="entry name" value="GAF_PdtaS"/>
    <property type="match status" value="1"/>
</dbReference>
<dbReference type="SUPFAM" id="SSF55874">
    <property type="entry name" value="ATPase domain of HSP90 chaperone/DNA topoisomerase II/histidine kinase"/>
    <property type="match status" value="1"/>
</dbReference>
<keyword evidence="5" id="KW-0547">Nucleotide-binding</keyword>
<dbReference type="InterPro" id="IPR005467">
    <property type="entry name" value="His_kinase_dom"/>
</dbReference>
<evidence type="ECO:0000313" key="11">
    <source>
        <dbReference type="Proteomes" id="UP000273811"/>
    </source>
</evidence>
<dbReference type="Gene3D" id="3.30.450.20">
    <property type="entry name" value="PAS domain"/>
    <property type="match status" value="1"/>
</dbReference>
<evidence type="ECO:0000256" key="4">
    <source>
        <dbReference type="ARBA" id="ARBA00022679"/>
    </source>
</evidence>
<evidence type="ECO:0000256" key="5">
    <source>
        <dbReference type="ARBA" id="ARBA00022741"/>
    </source>
</evidence>
<proteinExistence type="predicted"/>
<feature type="domain" description="Histidine kinase" evidence="9">
    <location>
        <begin position="281"/>
        <end position="472"/>
    </location>
</feature>
<dbReference type="GO" id="GO:0000160">
    <property type="term" value="P:phosphorelay signal transduction system"/>
    <property type="evidence" value="ECO:0007669"/>
    <property type="project" value="UniProtKB-KW"/>
</dbReference>
<dbReference type="GO" id="GO:0004673">
    <property type="term" value="F:protein histidine kinase activity"/>
    <property type="evidence" value="ECO:0007669"/>
    <property type="project" value="UniProtKB-EC"/>
</dbReference>